<reference evidence="1 2" key="1">
    <citation type="journal article" date="2016" name="Nat. Commun.">
        <title>Thousands of microbial genomes shed light on interconnected biogeochemical processes in an aquifer system.</title>
        <authorList>
            <person name="Anantharaman K."/>
            <person name="Brown C.T."/>
            <person name="Hug L.A."/>
            <person name="Sharon I."/>
            <person name="Castelle C.J."/>
            <person name="Probst A.J."/>
            <person name="Thomas B.C."/>
            <person name="Singh A."/>
            <person name="Wilkins M.J."/>
            <person name="Karaoz U."/>
            <person name="Brodie E.L."/>
            <person name="Williams K.H."/>
            <person name="Hubbard S.S."/>
            <person name="Banfield J.F."/>
        </authorList>
    </citation>
    <scope>NUCLEOTIDE SEQUENCE [LARGE SCALE GENOMIC DNA]</scope>
    <source>
        <strain evidence="2">RIFCSPLOWO2_12_FULL_64_10</strain>
    </source>
</reference>
<proteinExistence type="predicted"/>
<dbReference type="PANTHER" id="PTHR43737:SF1">
    <property type="entry name" value="DUF1501 DOMAIN-CONTAINING PROTEIN"/>
    <property type="match status" value="1"/>
</dbReference>
<dbReference type="InterPro" id="IPR006311">
    <property type="entry name" value="TAT_signal"/>
</dbReference>
<dbReference type="SUPFAM" id="SSF53649">
    <property type="entry name" value="Alkaline phosphatase-like"/>
    <property type="match status" value="1"/>
</dbReference>
<dbReference type="InterPro" id="IPR010869">
    <property type="entry name" value="DUF1501"/>
</dbReference>
<organism evidence="1 2">
    <name type="scientific">Handelsmanbacteria sp. (strain RIFCSPLOWO2_12_FULL_64_10)</name>
    <dbReference type="NCBI Taxonomy" id="1817868"/>
    <lineage>
        <taxon>Bacteria</taxon>
        <taxon>Candidatus Handelsmaniibacteriota</taxon>
    </lineage>
</organism>
<evidence type="ECO:0000313" key="1">
    <source>
        <dbReference type="EMBL" id="OGG46237.1"/>
    </source>
</evidence>
<dbReference type="EMBL" id="MFKF01000330">
    <property type="protein sequence ID" value="OGG46237.1"/>
    <property type="molecule type" value="Genomic_DNA"/>
</dbReference>
<dbReference type="PANTHER" id="PTHR43737">
    <property type="entry name" value="BLL7424 PROTEIN"/>
    <property type="match status" value="1"/>
</dbReference>
<dbReference type="PROSITE" id="PS51318">
    <property type="entry name" value="TAT"/>
    <property type="match status" value="1"/>
</dbReference>
<evidence type="ECO:0008006" key="3">
    <source>
        <dbReference type="Google" id="ProtNLM"/>
    </source>
</evidence>
<dbReference type="Pfam" id="PF07394">
    <property type="entry name" value="DUF1501"/>
    <property type="match status" value="1"/>
</dbReference>
<evidence type="ECO:0000313" key="2">
    <source>
        <dbReference type="Proteomes" id="UP000178606"/>
    </source>
</evidence>
<protein>
    <recommendedName>
        <fullName evidence="3">DUF1501 domain-containing protein</fullName>
    </recommendedName>
</protein>
<dbReference type="Proteomes" id="UP000178606">
    <property type="component" value="Unassembled WGS sequence"/>
</dbReference>
<accession>A0A1F6CBA8</accession>
<gene>
    <name evidence="1" type="ORF">A3F84_19665</name>
</gene>
<dbReference type="InterPro" id="IPR017850">
    <property type="entry name" value="Alkaline_phosphatase_core_sf"/>
</dbReference>
<comment type="caution">
    <text evidence="1">The sequence shown here is derived from an EMBL/GenBank/DDBJ whole genome shotgun (WGS) entry which is preliminary data.</text>
</comment>
<dbReference type="AlphaFoldDB" id="A0A1F6CBA8"/>
<name>A0A1F6CBA8_HANXR</name>
<sequence>MKYCCTRRDLLLGSAGLWVAGNLGMAWGSPRAARATAEHCILLWLGGGPSHLDTFDPKPGTAGGGPFKAIDTAARGVKLAEHLPRLAEQMERVSLIRSLTSREEDHERAWKYLHTGNAPQETVTFPTLGSVVSAETTAPANDLPSFVHIGGYGLVDPGFLGIEHAPFQVPEAGGEVANLKRPDWISESRHERRLKLLNKLNERFGESDQGKVQASAIKFLESKAIEAFDLAAESEETRAAYGDSPFGRGALMARRLVENGVRFVEVNLDGWDTHEDNFEQTRGLCGALDAGFASLIDDLAKRDLLSKTLVVCMGEFGRTPEINAQNGRDHWARAFSAAIAGGGAAGGQVVGATDEGGFEVTERPVPIQDLFATMFRCFGFDPKKTYRTPNGRPIKLVESGRAVEELLV</sequence>